<evidence type="ECO:0000259" key="1">
    <source>
        <dbReference type="Pfam" id="PF01979"/>
    </source>
</evidence>
<accession>A0A229S994</accession>
<feature type="domain" description="Amidohydrolase-related" evidence="1">
    <location>
        <begin position="58"/>
        <end position="382"/>
    </location>
</feature>
<comment type="caution">
    <text evidence="2">The sequence shown here is derived from an EMBL/GenBank/DDBJ whole genome shotgun (WGS) entry which is preliminary data.</text>
</comment>
<dbReference type="InterPro" id="IPR032466">
    <property type="entry name" value="Metal_Hydrolase"/>
</dbReference>
<name>A0A229S994_9PSEU</name>
<dbReference type="SUPFAM" id="SSF51338">
    <property type="entry name" value="Composite domain of metallo-dependent hydrolases"/>
    <property type="match status" value="2"/>
</dbReference>
<dbReference type="OrthoDB" id="3514520at2"/>
<dbReference type="GO" id="GO:0016810">
    <property type="term" value="F:hydrolase activity, acting on carbon-nitrogen (but not peptide) bonds"/>
    <property type="evidence" value="ECO:0007669"/>
    <property type="project" value="InterPro"/>
</dbReference>
<dbReference type="Gene3D" id="3.20.20.140">
    <property type="entry name" value="Metal-dependent hydrolases"/>
    <property type="match status" value="1"/>
</dbReference>
<dbReference type="InterPro" id="IPR006680">
    <property type="entry name" value="Amidohydro-rel"/>
</dbReference>
<dbReference type="Gene3D" id="2.30.40.10">
    <property type="entry name" value="Urease, subunit C, domain 1"/>
    <property type="match status" value="1"/>
</dbReference>
<evidence type="ECO:0000313" key="2">
    <source>
        <dbReference type="EMBL" id="OXM55507.1"/>
    </source>
</evidence>
<keyword evidence="3" id="KW-1185">Reference proteome</keyword>
<dbReference type="Proteomes" id="UP000215223">
    <property type="component" value="Unassembled WGS sequence"/>
</dbReference>
<dbReference type="Pfam" id="PF01979">
    <property type="entry name" value="Amidohydro_1"/>
    <property type="match status" value="1"/>
</dbReference>
<gene>
    <name evidence="2" type="ORF">CFP71_17585</name>
</gene>
<dbReference type="PANTHER" id="PTHR43135:SF3">
    <property type="entry name" value="ALPHA-D-RIBOSE 1-METHYLPHOSPHONATE 5-TRIPHOSPHATE DIPHOSPHATASE"/>
    <property type="match status" value="1"/>
</dbReference>
<dbReference type="SUPFAM" id="SSF51556">
    <property type="entry name" value="Metallo-dependent hydrolases"/>
    <property type="match status" value="1"/>
</dbReference>
<evidence type="ECO:0000313" key="3">
    <source>
        <dbReference type="Proteomes" id="UP000215223"/>
    </source>
</evidence>
<dbReference type="AlphaFoldDB" id="A0A229S994"/>
<dbReference type="EMBL" id="NMQT01000060">
    <property type="protein sequence ID" value="OXM55507.1"/>
    <property type="molecule type" value="Genomic_DNA"/>
</dbReference>
<keyword evidence="2" id="KW-0378">Hydrolase</keyword>
<proteinExistence type="predicted"/>
<organism evidence="2 3">
    <name type="scientific">Amycolatopsis thailandensis</name>
    <dbReference type="NCBI Taxonomy" id="589330"/>
    <lineage>
        <taxon>Bacteria</taxon>
        <taxon>Bacillati</taxon>
        <taxon>Actinomycetota</taxon>
        <taxon>Actinomycetes</taxon>
        <taxon>Pseudonocardiales</taxon>
        <taxon>Pseudonocardiaceae</taxon>
        <taxon>Amycolatopsis</taxon>
    </lineage>
</organism>
<protein>
    <submittedName>
        <fullName evidence="2">Amidohydrolase</fullName>
    </submittedName>
</protein>
<reference evidence="2 3" key="1">
    <citation type="submission" date="2017-07" db="EMBL/GenBank/DDBJ databases">
        <title>Amycolatopsis thailandensis Genome sequencing and assembly.</title>
        <authorList>
            <person name="Kaur N."/>
            <person name="Mayilraj S."/>
        </authorList>
    </citation>
    <scope>NUCLEOTIDE SEQUENCE [LARGE SCALE GENOMIC DNA]</scope>
    <source>
        <strain evidence="2 3">JCM 16380</strain>
    </source>
</reference>
<dbReference type="InterPro" id="IPR011059">
    <property type="entry name" value="Metal-dep_hydrolase_composite"/>
</dbReference>
<dbReference type="PANTHER" id="PTHR43135">
    <property type="entry name" value="ALPHA-D-RIBOSE 1-METHYLPHOSPHONATE 5-TRIPHOSPHATE DIPHOSPHATASE"/>
    <property type="match status" value="1"/>
</dbReference>
<dbReference type="RefSeq" id="WP_093934939.1">
    <property type="nucleotide sequence ID" value="NZ_NMQT01000060.1"/>
</dbReference>
<dbReference type="InterPro" id="IPR051781">
    <property type="entry name" value="Metallo-dep_Hydrolase"/>
</dbReference>
<sequence length="402" mass="42032">MTVQLLLTADRILPRPSTPVENGAVLVAGDRILAAGPRAEVVAQASPDAERLDFPGATLLPGLFNAHVHLAFDATREMLPNFLASGDDALRAGAEDRLGQLLRSGVTTVRDLGDRDALGARVRAGLEAEGTAAPRLLTAGAPLTVLNGHCHFFGGEVGDDASVRAMIDANAAAGADVIKVMASGGQITEGGADMWESQFDVRALRLIVEHAATHGLPVAAHAHGADAIEASVEAGVATIEHCTWMTGPQRQDRREGVAKRMAAEGIAACSTSSRNWRTLAERMGEELAKTVYGRLSWLEELGVPLLAGTDAGLPGSVFDDPVGALELYEWLGFGRRRILEIATEDSAAGLGLGDVTGRLAPGLSADVLVVDGDPLADLSALRNLRLVLARGRAFGLEPQASY</sequence>